<comment type="caution">
    <text evidence="1">The sequence shown here is derived from an EMBL/GenBank/DDBJ whole genome shotgun (WGS) entry which is preliminary data.</text>
</comment>
<name>A0AAD7V2A1_9FUNG</name>
<gene>
    <name evidence="1" type="ORF">O0I10_006309</name>
</gene>
<evidence type="ECO:0000313" key="1">
    <source>
        <dbReference type="EMBL" id="KAJ8658038.1"/>
    </source>
</evidence>
<dbReference type="InterPro" id="IPR011990">
    <property type="entry name" value="TPR-like_helical_dom_sf"/>
</dbReference>
<dbReference type="RefSeq" id="XP_058342951.1">
    <property type="nucleotide sequence ID" value="XM_058486339.1"/>
</dbReference>
<evidence type="ECO:0000313" key="2">
    <source>
        <dbReference type="Proteomes" id="UP001234581"/>
    </source>
</evidence>
<protein>
    <submittedName>
        <fullName evidence="1">Uncharacterized protein</fullName>
    </submittedName>
</protein>
<dbReference type="EMBL" id="JARTCD010000027">
    <property type="protein sequence ID" value="KAJ8658038.1"/>
    <property type="molecule type" value="Genomic_DNA"/>
</dbReference>
<sequence>MSLLTTPMNNSIILSLPPIASYHQQGESTISTATKEIDQLACQLMEKLNERSTAMANGAQFQLALCDAEAIRFINPSSSLGYLKAGYIYQQQGRQKEAVAIYKEGLVNVPSSDACYTNLQMQLAEASNAANKRIDFISRLPLELVVSGILPWVFDNYQLAADKRCPYLYVSRTWRKRILDCNNLSFDVDCVYKKPPLHYQELERFAAHVKTLSMEAARTASYEDPL</sequence>
<dbReference type="AlphaFoldDB" id="A0AAD7V2A1"/>
<accession>A0AAD7V2A1</accession>
<organism evidence="1 2">
    <name type="scientific">Lichtheimia ornata</name>
    <dbReference type="NCBI Taxonomy" id="688661"/>
    <lineage>
        <taxon>Eukaryota</taxon>
        <taxon>Fungi</taxon>
        <taxon>Fungi incertae sedis</taxon>
        <taxon>Mucoromycota</taxon>
        <taxon>Mucoromycotina</taxon>
        <taxon>Mucoromycetes</taxon>
        <taxon>Mucorales</taxon>
        <taxon>Lichtheimiaceae</taxon>
        <taxon>Lichtheimia</taxon>
    </lineage>
</organism>
<reference evidence="1 2" key="1">
    <citation type="submission" date="2023-03" db="EMBL/GenBank/DDBJ databases">
        <title>Genome sequence of Lichtheimia ornata CBS 291.66.</title>
        <authorList>
            <person name="Mohabir J.T."/>
            <person name="Shea T.P."/>
            <person name="Kurbessoian T."/>
            <person name="Berby B."/>
            <person name="Fontaine J."/>
            <person name="Livny J."/>
            <person name="Gnirke A."/>
            <person name="Stajich J.E."/>
            <person name="Cuomo C.A."/>
        </authorList>
    </citation>
    <scope>NUCLEOTIDE SEQUENCE [LARGE SCALE GENOMIC DNA]</scope>
    <source>
        <strain evidence="1">CBS 291.66</strain>
    </source>
</reference>
<dbReference type="GeneID" id="83213720"/>
<dbReference type="Gene3D" id="1.25.40.10">
    <property type="entry name" value="Tetratricopeptide repeat domain"/>
    <property type="match status" value="1"/>
</dbReference>
<keyword evidence="2" id="KW-1185">Reference proteome</keyword>
<proteinExistence type="predicted"/>
<dbReference type="SUPFAM" id="SSF48452">
    <property type="entry name" value="TPR-like"/>
    <property type="match status" value="1"/>
</dbReference>
<dbReference type="Proteomes" id="UP001234581">
    <property type="component" value="Unassembled WGS sequence"/>
</dbReference>